<feature type="domain" description="Large ribosomal subunit protein bL9 C-terminal" evidence="7">
    <location>
        <begin position="71"/>
        <end position="149"/>
    </location>
</feature>
<organism evidence="8">
    <name type="scientific">bioreactor metagenome</name>
    <dbReference type="NCBI Taxonomy" id="1076179"/>
    <lineage>
        <taxon>unclassified sequences</taxon>
        <taxon>metagenomes</taxon>
        <taxon>ecological metagenomes</taxon>
    </lineage>
</organism>
<dbReference type="InterPro" id="IPR020070">
    <property type="entry name" value="Ribosomal_bL9_N"/>
</dbReference>
<evidence type="ECO:0000256" key="4">
    <source>
        <dbReference type="ARBA" id="ARBA00022980"/>
    </source>
</evidence>
<name>A0A644VAM0_9ZZZZ</name>
<accession>A0A644VAM0</accession>
<dbReference type="EMBL" id="VSSQ01000251">
    <property type="protein sequence ID" value="MPL88115.1"/>
    <property type="molecule type" value="Genomic_DNA"/>
</dbReference>
<dbReference type="InterPro" id="IPR020594">
    <property type="entry name" value="Ribosomal_bL9_bac/chp"/>
</dbReference>
<proteinExistence type="inferred from homology"/>
<dbReference type="GO" id="GO:1990904">
    <property type="term" value="C:ribonucleoprotein complex"/>
    <property type="evidence" value="ECO:0007669"/>
    <property type="project" value="UniProtKB-KW"/>
</dbReference>
<evidence type="ECO:0000256" key="5">
    <source>
        <dbReference type="ARBA" id="ARBA00023274"/>
    </source>
</evidence>
<dbReference type="PANTHER" id="PTHR21368">
    <property type="entry name" value="50S RIBOSOMAL PROTEIN L9"/>
    <property type="match status" value="1"/>
</dbReference>
<dbReference type="NCBIfam" id="TIGR00158">
    <property type="entry name" value="L9"/>
    <property type="match status" value="1"/>
</dbReference>
<evidence type="ECO:0000259" key="6">
    <source>
        <dbReference type="Pfam" id="PF01281"/>
    </source>
</evidence>
<evidence type="ECO:0000313" key="8">
    <source>
        <dbReference type="EMBL" id="MPL88115.1"/>
    </source>
</evidence>
<sequence>MEIILKQDMTNLGYKDEIVKVKDGYANNFLIPQGYAMVATASNKKIIAENLKQRAFKEEKLRKDAETLVAVYTKIEGLKIGAKASENGKIFGSVNAIQLADSIKQQFDIEVDRKRISIKGDSIKTLGTYKAVISAYKDLKAEIEFEVVAE</sequence>
<dbReference type="InterPro" id="IPR009027">
    <property type="entry name" value="Ribosomal_bL9/RNase_H1_N"/>
</dbReference>
<evidence type="ECO:0000256" key="1">
    <source>
        <dbReference type="ARBA" id="ARBA00010605"/>
    </source>
</evidence>
<dbReference type="Pfam" id="PF03948">
    <property type="entry name" value="Ribosomal_L9_C"/>
    <property type="match status" value="1"/>
</dbReference>
<keyword evidence="3" id="KW-0694">RNA-binding</keyword>
<dbReference type="SUPFAM" id="SSF55658">
    <property type="entry name" value="L9 N-domain-like"/>
    <property type="match status" value="1"/>
</dbReference>
<protein>
    <submittedName>
        <fullName evidence="8">50S ribosomal protein L9</fullName>
    </submittedName>
</protein>
<dbReference type="InterPro" id="IPR036791">
    <property type="entry name" value="Ribosomal_bL9_C_sf"/>
</dbReference>
<dbReference type="HAMAP" id="MF_00503">
    <property type="entry name" value="Ribosomal_bL9"/>
    <property type="match status" value="1"/>
</dbReference>
<dbReference type="GO" id="GO:0006412">
    <property type="term" value="P:translation"/>
    <property type="evidence" value="ECO:0007669"/>
    <property type="project" value="InterPro"/>
</dbReference>
<dbReference type="InterPro" id="IPR036935">
    <property type="entry name" value="Ribosomal_bL9_N_sf"/>
</dbReference>
<evidence type="ECO:0000256" key="3">
    <source>
        <dbReference type="ARBA" id="ARBA00022884"/>
    </source>
</evidence>
<reference evidence="8" key="1">
    <citation type="submission" date="2019-08" db="EMBL/GenBank/DDBJ databases">
        <authorList>
            <person name="Kucharzyk K."/>
            <person name="Murdoch R.W."/>
            <person name="Higgins S."/>
            <person name="Loffler F."/>
        </authorList>
    </citation>
    <scope>NUCLEOTIDE SEQUENCE</scope>
</reference>
<dbReference type="Gene3D" id="3.10.430.100">
    <property type="entry name" value="Ribosomal protein L9, C-terminal domain"/>
    <property type="match status" value="1"/>
</dbReference>
<evidence type="ECO:0000256" key="2">
    <source>
        <dbReference type="ARBA" id="ARBA00022730"/>
    </source>
</evidence>
<dbReference type="SUPFAM" id="SSF55653">
    <property type="entry name" value="Ribosomal protein L9 C-domain"/>
    <property type="match status" value="1"/>
</dbReference>
<dbReference type="GO" id="GO:0003735">
    <property type="term" value="F:structural constituent of ribosome"/>
    <property type="evidence" value="ECO:0007669"/>
    <property type="project" value="InterPro"/>
</dbReference>
<dbReference type="GO" id="GO:0005840">
    <property type="term" value="C:ribosome"/>
    <property type="evidence" value="ECO:0007669"/>
    <property type="project" value="UniProtKB-KW"/>
</dbReference>
<comment type="caution">
    <text evidence="8">The sequence shown here is derived from an EMBL/GenBank/DDBJ whole genome shotgun (WGS) entry which is preliminary data.</text>
</comment>
<dbReference type="GO" id="GO:0019843">
    <property type="term" value="F:rRNA binding"/>
    <property type="evidence" value="ECO:0007669"/>
    <property type="project" value="UniProtKB-KW"/>
</dbReference>
<dbReference type="InterPro" id="IPR020069">
    <property type="entry name" value="Ribosomal_bL9_C"/>
</dbReference>
<comment type="similarity">
    <text evidence="1">Belongs to the bacterial ribosomal protein bL9 family.</text>
</comment>
<dbReference type="Gene3D" id="3.40.5.10">
    <property type="entry name" value="Ribosomal protein L9, N-terminal domain"/>
    <property type="match status" value="1"/>
</dbReference>
<evidence type="ECO:0000259" key="7">
    <source>
        <dbReference type="Pfam" id="PF03948"/>
    </source>
</evidence>
<keyword evidence="5" id="KW-0687">Ribonucleoprotein</keyword>
<feature type="domain" description="Ribosomal protein L9" evidence="6">
    <location>
        <begin position="1"/>
        <end position="46"/>
    </location>
</feature>
<dbReference type="Pfam" id="PF01281">
    <property type="entry name" value="Ribosomal_L9_N"/>
    <property type="match status" value="1"/>
</dbReference>
<keyword evidence="4 8" id="KW-0689">Ribosomal protein</keyword>
<gene>
    <name evidence="8" type="primary">rplI_11</name>
    <name evidence="8" type="ORF">SDC9_34130</name>
</gene>
<keyword evidence="2" id="KW-0699">rRNA-binding</keyword>
<dbReference type="InterPro" id="IPR000244">
    <property type="entry name" value="Ribosomal_bL9"/>
</dbReference>
<dbReference type="AlphaFoldDB" id="A0A644VAM0"/>